<dbReference type="Proteomes" id="UP001240678">
    <property type="component" value="Unassembled WGS sequence"/>
</dbReference>
<comment type="caution">
    <text evidence="2">The sequence shown here is derived from an EMBL/GenBank/DDBJ whole genome shotgun (WGS) entry which is preliminary data.</text>
</comment>
<evidence type="ECO:0000313" key="3">
    <source>
        <dbReference type="Proteomes" id="UP001240678"/>
    </source>
</evidence>
<feature type="region of interest" description="Disordered" evidence="1">
    <location>
        <begin position="1"/>
        <end position="34"/>
    </location>
</feature>
<protein>
    <submittedName>
        <fullName evidence="2">Uncharacterized protein</fullName>
    </submittedName>
</protein>
<dbReference type="GeneID" id="85337258"/>
<evidence type="ECO:0000313" key="2">
    <source>
        <dbReference type="EMBL" id="KAK1530429.1"/>
    </source>
</evidence>
<evidence type="ECO:0000256" key="1">
    <source>
        <dbReference type="SAM" id="MobiDB-lite"/>
    </source>
</evidence>
<accession>A0AAJ0E387</accession>
<dbReference type="RefSeq" id="XP_060315483.1">
    <property type="nucleotide sequence ID" value="XM_060453711.1"/>
</dbReference>
<feature type="compositionally biased region" description="Polar residues" evidence="1">
    <location>
        <begin position="23"/>
        <end position="34"/>
    </location>
</feature>
<organism evidence="2 3">
    <name type="scientific">Colletotrichum costaricense</name>
    <dbReference type="NCBI Taxonomy" id="1209916"/>
    <lineage>
        <taxon>Eukaryota</taxon>
        <taxon>Fungi</taxon>
        <taxon>Dikarya</taxon>
        <taxon>Ascomycota</taxon>
        <taxon>Pezizomycotina</taxon>
        <taxon>Sordariomycetes</taxon>
        <taxon>Hypocreomycetidae</taxon>
        <taxon>Glomerellales</taxon>
        <taxon>Glomerellaceae</taxon>
        <taxon>Colletotrichum</taxon>
        <taxon>Colletotrichum acutatum species complex</taxon>
    </lineage>
</organism>
<sequence length="34" mass="3729">MRSVKAGMSSLSPPWARLRLQPGTESWPATQSSK</sequence>
<dbReference type="EMBL" id="MOOE01000005">
    <property type="protein sequence ID" value="KAK1530429.1"/>
    <property type="molecule type" value="Genomic_DNA"/>
</dbReference>
<name>A0AAJ0E387_9PEZI</name>
<gene>
    <name evidence="2" type="ORF">CCOS01_05532</name>
</gene>
<dbReference type="AlphaFoldDB" id="A0AAJ0E387"/>
<proteinExistence type="predicted"/>
<reference evidence="2 3" key="1">
    <citation type="submission" date="2016-10" db="EMBL/GenBank/DDBJ databases">
        <title>The genome sequence of Colletotrichum fioriniae PJ7.</title>
        <authorList>
            <person name="Baroncelli R."/>
        </authorList>
    </citation>
    <scope>NUCLEOTIDE SEQUENCE [LARGE SCALE GENOMIC DNA]</scope>
    <source>
        <strain evidence="2 3">IMI 309622</strain>
    </source>
</reference>
<keyword evidence="3" id="KW-1185">Reference proteome</keyword>